<dbReference type="AlphaFoldDB" id="A0A9D4GYF3"/>
<sequence length="70" mass="7850">MPVVETKEMEVSEGTSKRKLETEEEFTPMPRNRVVSGVEQVESGGIDMSDMLSQDSIYDGMLATQSPHRM</sequence>
<organism evidence="2 3">
    <name type="scientific">Dreissena polymorpha</name>
    <name type="common">Zebra mussel</name>
    <name type="synonym">Mytilus polymorpha</name>
    <dbReference type="NCBI Taxonomy" id="45954"/>
    <lineage>
        <taxon>Eukaryota</taxon>
        <taxon>Metazoa</taxon>
        <taxon>Spiralia</taxon>
        <taxon>Lophotrochozoa</taxon>
        <taxon>Mollusca</taxon>
        <taxon>Bivalvia</taxon>
        <taxon>Autobranchia</taxon>
        <taxon>Heteroconchia</taxon>
        <taxon>Euheterodonta</taxon>
        <taxon>Imparidentia</taxon>
        <taxon>Neoheterodontei</taxon>
        <taxon>Myida</taxon>
        <taxon>Dreissenoidea</taxon>
        <taxon>Dreissenidae</taxon>
        <taxon>Dreissena</taxon>
    </lineage>
</organism>
<name>A0A9D4GYF3_DREPO</name>
<protein>
    <submittedName>
        <fullName evidence="2">Uncharacterized protein</fullName>
    </submittedName>
</protein>
<evidence type="ECO:0000256" key="1">
    <source>
        <dbReference type="SAM" id="MobiDB-lite"/>
    </source>
</evidence>
<accession>A0A9D4GYF3</accession>
<reference evidence="2" key="2">
    <citation type="submission" date="2020-11" db="EMBL/GenBank/DDBJ databases">
        <authorList>
            <person name="McCartney M.A."/>
            <person name="Auch B."/>
            <person name="Kono T."/>
            <person name="Mallez S."/>
            <person name="Becker A."/>
            <person name="Gohl D.M."/>
            <person name="Silverstein K.A.T."/>
            <person name="Koren S."/>
            <person name="Bechman K.B."/>
            <person name="Herman A."/>
            <person name="Abrahante J.E."/>
            <person name="Garbe J."/>
        </authorList>
    </citation>
    <scope>NUCLEOTIDE SEQUENCE</scope>
    <source>
        <strain evidence="2">Duluth1</strain>
        <tissue evidence="2">Whole animal</tissue>
    </source>
</reference>
<gene>
    <name evidence="2" type="ORF">DPMN_127895</name>
</gene>
<evidence type="ECO:0000313" key="3">
    <source>
        <dbReference type="Proteomes" id="UP000828390"/>
    </source>
</evidence>
<evidence type="ECO:0000313" key="2">
    <source>
        <dbReference type="EMBL" id="KAH3826006.1"/>
    </source>
</evidence>
<comment type="caution">
    <text evidence="2">The sequence shown here is derived from an EMBL/GenBank/DDBJ whole genome shotgun (WGS) entry which is preliminary data.</text>
</comment>
<keyword evidence="3" id="KW-1185">Reference proteome</keyword>
<dbReference type="Proteomes" id="UP000828390">
    <property type="component" value="Unassembled WGS sequence"/>
</dbReference>
<reference evidence="2" key="1">
    <citation type="journal article" date="2019" name="bioRxiv">
        <title>The Genome of the Zebra Mussel, Dreissena polymorpha: A Resource for Invasive Species Research.</title>
        <authorList>
            <person name="McCartney M.A."/>
            <person name="Auch B."/>
            <person name="Kono T."/>
            <person name="Mallez S."/>
            <person name="Zhang Y."/>
            <person name="Obille A."/>
            <person name="Becker A."/>
            <person name="Abrahante J.E."/>
            <person name="Garbe J."/>
            <person name="Badalamenti J.P."/>
            <person name="Herman A."/>
            <person name="Mangelson H."/>
            <person name="Liachko I."/>
            <person name="Sullivan S."/>
            <person name="Sone E.D."/>
            <person name="Koren S."/>
            <person name="Silverstein K.A.T."/>
            <person name="Beckman K.B."/>
            <person name="Gohl D.M."/>
        </authorList>
    </citation>
    <scope>NUCLEOTIDE SEQUENCE</scope>
    <source>
        <strain evidence="2">Duluth1</strain>
        <tissue evidence="2">Whole animal</tissue>
    </source>
</reference>
<feature type="region of interest" description="Disordered" evidence="1">
    <location>
        <begin position="1"/>
        <end position="28"/>
    </location>
</feature>
<feature type="compositionally biased region" description="Basic and acidic residues" evidence="1">
    <location>
        <begin position="1"/>
        <end position="21"/>
    </location>
</feature>
<proteinExistence type="predicted"/>
<dbReference type="EMBL" id="JAIWYP010000005">
    <property type="protein sequence ID" value="KAH3826006.1"/>
    <property type="molecule type" value="Genomic_DNA"/>
</dbReference>